<protein>
    <recommendedName>
        <fullName evidence="4">2-amino-4-hydroxy-6-hydroxymethyldihydropteridine pyrophosphokinase</fullName>
        <ecNumber evidence="3">2.7.6.3</ecNumber>
    </recommendedName>
    <alternativeName>
        <fullName evidence="11">6-hydroxymethyl-7,8-dihydropterin pyrophosphokinase</fullName>
    </alternativeName>
    <alternativeName>
        <fullName evidence="12">7,8-dihydro-6-hydroxymethylpterin-pyrophosphokinase</fullName>
    </alternativeName>
</protein>
<evidence type="ECO:0000256" key="5">
    <source>
        <dbReference type="ARBA" id="ARBA00022679"/>
    </source>
</evidence>
<dbReference type="Pfam" id="PF01288">
    <property type="entry name" value="HPPK"/>
    <property type="match status" value="1"/>
</dbReference>
<evidence type="ECO:0000259" key="13">
    <source>
        <dbReference type="Pfam" id="PF01288"/>
    </source>
</evidence>
<evidence type="ECO:0000256" key="6">
    <source>
        <dbReference type="ARBA" id="ARBA00022741"/>
    </source>
</evidence>
<keyword evidence="7 14" id="KW-0418">Kinase</keyword>
<dbReference type="PANTHER" id="PTHR43071">
    <property type="entry name" value="2-AMINO-4-HYDROXY-6-HYDROXYMETHYLDIHYDROPTERIDINE PYROPHOSPHOKINASE"/>
    <property type="match status" value="1"/>
</dbReference>
<dbReference type="RefSeq" id="WP_009123409.1">
    <property type="nucleotide sequence ID" value="NZ_GL882603.1"/>
</dbReference>
<evidence type="ECO:0000313" key="15">
    <source>
        <dbReference type="Proteomes" id="UP000003416"/>
    </source>
</evidence>
<proteinExistence type="inferred from homology"/>
<dbReference type="Gene3D" id="3.30.70.560">
    <property type="entry name" value="7,8-Dihydro-6-hydroxymethylpterin-pyrophosphokinase HPPK"/>
    <property type="match status" value="1"/>
</dbReference>
<dbReference type="EC" id="2.7.6.3" evidence="3"/>
<feature type="domain" description="7,8-dihydro-6-hydroxymethylpterin-pyrophosphokinase" evidence="13">
    <location>
        <begin position="5"/>
        <end position="120"/>
    </location>
</feature>
<evidence type="ECO:0000313" key="14">
    <source>
        <dbReference type="EMBL" id="EGF59963.1"/>
    </source>
</evidence>
<comment type="pathway">
    <text evidence="1">Cofactor biosynthesis; tetrahydrofolate biosynthesis; 2-amino-4-hydroxy-6-hydroxymethyl-7,8-dihydropteridine diphosphate from 7,8-dihydroneopterin triphosphate: step 4/4.</text>
</comment>
<keyword evidence="8" id="KW-0067">ATP-binding</keyword>
<comment type="similarity">
    <text evidence="2">Belongs to the HPPK family.</text>
</comment>
<dbReference type="SUPFAM" id="SSF55083">
    <property type="entry name" value="6-hydroxymethyl-7,8-dihydropterin pyrophosphokinase, HPPK"/>
    <property type="match status" value="1"/>
</dbReference>
<dbReference type="UniPathway" id="UPA00077">
    <property type="reaction ID" value="UER00155"/>
</dbReference>
<dbReference type="GO" id="GO:0016301">
    <property type="term" value="F:kinase activity"/>
    <property type="evidence" value="ECO:0007669"/>
    <property type="project" value="UniProtKB-KW"/>
</dbReference>
<dbReference type="EMBL" id="AFBN01000002">
    <property type="protein sequence ID" value="EGF59963.1"/>
    <property type="molecule type" value="Genomic_DNA"/>
</dbReference>
<dbReference type="AlphaFoldDB" id="F3PMU0"/>
<evidence type="ECO:0000256" key="1">
    <source>
        <dbReference type="ARBA" id="ARBA00005051"/>
    </source>
</evidence>
<dbReference type="InterPro" id="IPR000550">
    <property type="entry name" value="Hppk"/>
</dbReference>
<evidence type="ECO:0000256" key="3">
    <source>
        <dbReference type="ARBA" id="ARBA00013253"/>
    </source>
</evidence>
<evidence type="ECO:0000256" key="10">
    <source>
        <dbReference type="ARBA" id="ARBA00029409"/>
    </source>
</evidence>
<comment type="function">
    <text evidence="10">Catalyzes the transfer of pyrophosphate from adenosine triphosphate (ATP) to 6-hydroxymethyl-7,8-dihydropterin, an enzymatic step in folate biosynthesis pathway.</text>
</comment>
<evidence type="ECO:0000256" key="11">
    <source>
        <dbReference type="ARBA" id="ARBA00029766"/>
    </source>
</evidence>
<name>F3PMU0_9BACE</name>
<gene>
    <name evidence="14" type="ORF">HMPREF9446_00026</name>
</gene>
<keyword evidence="9" id="KW-0289">Folate biosynthesis</keyword>
<keyword evidence="5" id="KW-0808">Transferase</keyword>
<evidence type="ECO:0000256" key="8">
    <source>
        <dbReference type="ARBA" id="ARBA00022840"/>
    </source>
</evidence>
<keyword evidence="15" id="KW-1185">Reference proteome</keyword>
<dbReference type="InterPro" id="IPR035907">
    <property type="entry name" value="Hppk_sf"/>
</dbReference>
<dbReference type="STRING" id="763034.HMPREF9446_00026"/>
<evidence type="ECO:0000256" key="4">
    <source>
        <dbReference type="ARBA" id="ARBA00016218"/>
    </source>
</evidence>
<dbReference type="eggNOG" id="COG0801">
    <property type="taxonomic scope" value="Bacteria"/>
</dbReference>
<dbReference type="GeneID" id="86047882"/>
<dbReference type="GO" id="GO:0046656">
    <property type="term" value="P:folic acid biosynthetic process"/>
    <property type="evidence" value="ECO:0007669"/>
    <property type="project" value="UniProtKB-KW"/>
</dbReference>
<comment type="caution">
    <text evidence="14">The sequence shown here is derived from an EMBL/GenBank/DDBJ whole genome shotgun (WGS) entry which is preliminary data.</text>
</comment>
<evidence type="ECO:0000256" key="2">
    <source>
        <dbReference type="ARBA" id="ARBA00005810"/>
    </source>
</evidence>
<reference evidence="14 15" key="1">
    <citation type="submission" date="2011-02" db="EMBL/GenBank/DDBJ databases">
        <authorList>
            <person name="Weinstock G."/>
            <person name="Sodergren E."/>
            <person name="Clifton S."/>
            <person name="Fulton L."/>
            <person name="Fulton B."/>
            <person name="Courtney L."/>
            <person name="Fronick C."/>
            <person name="Harrison M."/>
            <person name="Strong C."/>
            <person name="Farmer C."/>
            <person name="Delahaunty K."/>
            <person name="Markovic C."/>
            <person name="Hall O."/>
            <person name="Minx P."/>
            <person name="Tomlinson C."/>
            <person name="Mitreva M."/>
            <person name="Hou S."/>
            <person name="Chen J."/>
            <person name="Wollam A."/>
            <person name="Pepin K.H."/>
            <person name="Johnson M."/>
            <person name="Bhonagiri V."/>
            <person name="Zhang X."/>
            <person name="Suruliraj S."/>
            <person name="Warren W."/>
            <person name="Chinwalla A."/>
            <person name="Mardis E.R."/>
            <person name="Wilson R.K."/>
        </authorList>
    </citation>
    <scope>NUCLEOTIDE SEQUENCE [LARGE SCALE GENOMIC DNA]</scope>
    <source>
        <strain evidence="14 15">YIT 12057</strain>
    </source>
</reference>
<sequence>MVYTISIGSNEQRKANLALARKRLSDFFPGIRFSTEEETKPLYLHRSDLFSNQVARFMSDRQAGEVIARLKTIEQEAGRTSEEKEQEIVRLDIDLLACDSMIYKPEDWKRDYIVRGLQELEL</sequence>
<dbReference type="PANTHER" id="PTHR43071:SF1">
    <property type="entry name" value="2-AMINO-4-HYDROXY-6-HYDROXYMETHYLDIHYDROPTERIDINE PYROPHOSPHOKINASE"/>
    <property type="match status" value="1"/>
</dbReference>
<dbReference type="HOGENOM" id="CLU_097916_4_0_10"/>
<dbReference type="GO" id="GO:0003848">
    <property type="term" value="F:2-amino-4-hydroxy-6-hydroxymethyldihydropteridine diphosphokinase activity"/>
    <property type="evidence" value="ECO:0007669"/>
    <property type="project" value="UniProtKB-EC"/>
</dbReference>
<accession>F3PMU0</accession>
<dbReference type="GO" id="GO:0046654">
    <property type="term" value="P:tetrahydrofolate biosynthetic process"/>
    <property type="evidence" value="ECO:0007669"/>
    <property type="project" value="UniProtKB-UniPathway"/>
</dbReference>
<evidence type="ECO:0000256" key="9">
    <source>
        <dbReference type="ARBA" id="ARBA00022909"/>
    </source>
</evidence>
<keyword evidence="6" id="KW-0547">Nucleotide-binding</keyword>
<organism evidence="14 15">
    <name type="scientific">Bacteroides fluxus YIT 12057</name>
    <dbReference type="NCBI Taxonomy" id="763034"/>
    <lineage>
        <taxon>Bacteria</taxon>
        <taxon>Pseudomonadati</taxon>
        <taxon>Bacteroidota</taxon>
        <taxon>Bacteroidia</taxon>
        <taxon>Bacteroidales</taxon>
        <taxon>Bacteroidaceae</taxon>
        <taxon>Bacteroides</taxon>
    </lineage>
</organism>
<evidence type="ECO:0000256" key="7">
    <source>
        <dbReference type="ARBA" id="ARBA00022777"/>
    </source>
</evidence>
<evidence type="ECO:0000256" key="12">
    <source>
        <dbReference type="ARBA" id="ARBA00033413"/>
    </source>
</evidence>
<dbReference type="Proteomes" id="UP000003416">
    <property type="component" value="Unassembled WGS sequence"/>
</dbReference>
<dbReference type="GO" id="GO:0005524">
    <property type="term" value="F:ATP binding"/>
    <property type="evidence" value="ECO:0007669"/>
    <property type="project" value="UniProtKB-KW"/>
</dbReference>